<feature type="transmembrane region" description="Helical" evidence="7">
    <location>
        <begin position="270"/>
        <end position="291"/>
    </location>
</feature>
<evidence type="ECO:0000256" key="6">
    <source>
        <dbReference type="ARBA" id="ARBA00023136"/>
    </source>
</evidence>
<feature type="domain" description="Major facilitator superfamily (MFS) profile" evidence="8">
    <location>
        <begin position="17"/>
        <end position="462"/>
    </location>
</feature>
<name>A0ABQ4EE80_9ACTN</name>
<comment type="subcellular location">
    <subcellularLocation>
        <location evidence="1">Cell membrane</location>
        <topology evidence="1">Multi-pass membrane protein</topology>
    </subcellularLocation>
</comment>
<evidence type="ECO:0000256" key="5">
    <source>
        <dbReference type="ARBA" id="ARBA00022989"/>
    </source>
</evidence>
<dbReference type="SUPFAM" id="SSF103473">
    <property type="entry name" value="MFS general substrate transporter"/>
    <property type="match status" value="1"/>
</dbReference>
<feature type="transmembrane region" description="Helical" evidence="7">
    <location>
        <begin position="108"/>
        <end position="129"/>
    </location>
</feature>
<dbReference type="PANTHER" id="PTHR42718:SF42">
    <property type="entry name" value="EXPORT PROTEIN"/>
    <property type="match status" value="1"/>
</dbReference>
<dbReference type="InterPro" id="IPR004638">
    <property type="entry name" value="EmrB-like"/>
</dbReference>
<reference evidence="9 10" key="1">
    <citation type="submission" date="2021-01" db="EMBL/GenBank/DDBJ databases">
        <title>Whole genome shotgun sequence of Plantactinospora endophytica NBRC 110450.</title>
        <authorList>
            <person name="Komaki H."/>
            <person name="Tamura T."/>
        </authorList>
    </citation>
    <scope>NUCLEOTIDE SEQUENCE [LARGE SCALE GENOMIC DNA]</scope>
    <source>
        <strain evidence="9 10">NBRC 110450</strain>
    </source>
</reference>
<feature type="transmembrane region" description="Helical" evidence="7">
    <location>
        <begin position="360"/>
        <end position="386"/>
    </location>
</feature>
<feature type="transmembrane region" description="Helical" evidence="7">
    <location>
        <begin position="438"/>
        <end position="456"/>
    </location>
</feature>
<evidence type="ECO:0000313" key="9">
    <source>
        <dbReference type="EMBL" id="GIG92999.1"/>
    </source>
</evidence>
<feature type="transmembrane region" description="Helical" evidence="7">
    <location>
        <begin position="303"/>
        <end position="323"/>
    </location>
</feature>
<dbReference type="RefSeq" id="WP_239141992.1">
    <property type="nucleotide sequence ID" value="NZ_BONW01000050.1"/>
</dbReference>
<dbReference type="InterPro" id="IPR020846">
    <property type="entry name" value="MFS_dom"/>
</dbReference>
<feature type="transmembrane region" description="Helical" evidence="7">
    <location>
        <begin position="83"/>
        <end position="102"/>
    </location>
</feature>
<sequence length="482" mass="50504">MSTEVDSTARPMRPGWALGLVSICAFLTALDVMVVVTALPTIRTEMGASLADLEWTVNAYTLAFACLLLTGAALGDRFGRRRMYVIGLVVFTAASVVAAMSTTVEVLIIGRVLLGIGAALCMPVSLTLLTDAFPPHRRGMAMGVWGSVSGLAVAAGPVVGGLITQVLSWPWIFWLNVPLGLGAALLSALLLRESRGPRPRLDLTGLTLVSLGLFGLTWALVRGPNAGWASSEVLVTAVGGALLLLAFVAWERHTPQPMLPLSYFRNQQFAVVNIVAFFQHFALIGSLFMLAQLFQVGLGDGPMAAGLHMLPWTLMPLLVAPIVGRLADRYGNWPFMTVGLLLQGISLIVIAWLAAPGMAYGSLILPMIIGGVGITMSIPTVINAVFGSVPQNDIGVASGTNSAVREVGAVFGVVCLSAMFIAYGSYDSPEASIDGFQAALILGGAASIVGAITATFSPERRRLAPAPVHAGSRSPVESLDRA</sequence>
<feature type="transmembrane region" description="Helical" evidence="7">
    <location>
        <begin position="141"/>
        <end position="163"/>
    </location>
</feature>
<gene>
    <name evidence="9" type="ORF">Pen02_79350</name>
</gene>
<evidence type="ECO:0000256" key="3">
    <source>
        <dbReference type="ARBA" id="ARBA00022475"/>
    </source>
</evidence>
<evidence type="ECO:0000256" key="7">
    <source>
        <dbReference type="SAM" id="Phobius"/>
    </source>
</evidence>
<feature type="transmembrane region" description="Helical" evidence="7">
    <location>
        <begin position="169"/>
        <end position="191"/>
    </location>
</feature>
<dbReference type="PANTHER" id="PTHR42718">
    <property type="entry name" value="MAJOR FACILITATOR SUPERFAMILY MULTIDRUG TRANSPORTER MFSC"/>
    <property type="match status" value="1"/>
</dbReference>
<organism evidence="9 10">
    <name type="scientific">Plantactinospora endophytica</name>
    <dbReference type="NCBI Taxonomy" id="673535"/>
    <lineage>
        <taxon>Bacteria</taxon>
        <taxon>Bacillati</taxon>
        <taxon>Actinomycetota</taxon>
        <taxon>Actinomycetes</taxon>
        <taxon>Micromonosporales</taxon>
        <taxon>Micromonosporaceae</taxon>
        <taxon>Plantactinospora</taxon>
    </lineage>
</organism>
<feature type="transmembrane region" description="Helical" evidence="7">
    <location>
        <begin position="59"/>
        <end position="76"/>
    </location>
</feature>
<dbReference type="InterPro" id="IPR036259">
    <property type="entry name" value="MFS_trans_sf"/>
</dbReference>
<evidence type="ECO:0000256" key="4">
    <source>
        <dbReference type="ARBA" id="ARBA00022692"/>
    </source>
</evidence>
<keyword evidence="6 7" id="KW-0472">Membrane</keyword>
<keyword evidence="4 7" id="KW-0812">Transmembrane</keyword>
<dbReference type="Gene3D" id="1.20.1720.10">
    <property type="entry name" value="Multidrug resistance protein D"/>
    <property type="match status" value="1"/>
</dbReference>
<feature type="transmembrane region" description="Helical" evidence="7">
    <location>
        <begin position="203"/>
        <end position="221"/>
    </location>
</feature>
<dbReference type="EMBL" id="BONW01000050">
    <property type="protein sequence ID" value="GIG92999.1"/>
    <property type="molecule type" value="Genomic_DNA"/>
</dbReference>
<dbReference type="CDD" id="cd17321">
    <property type="entry name" value="MFS_MMR_MDR_like"/>
    <property type="match status" value="1"/>
</dbReference>
<feature type="transmembrane region" description="Helical" evidence="7">
    <location>
        <begin position="335"/>
        <end position="354"/>
    </location>
</feature>
<evidence type="ECO:0000313" key="10">
    <source>
        <dbReference type="Proteomes" id="UP000646749"/>
    </source>
</evidence>
<accession>A0ABQ4EE80</accession>
<evidence type="ECO:0000256" key="2">
    <source>
        <dbReference type="ARBA" id="ARBA00022448"/>
    </source>
</evidence>
<keyword evidence="3" id="KW-1003">Cell membrane</keyword>
<feature type="transmembrane region" description="Helical" evidence="7">
    <location>
        <begin position="16"/>
        <end position="39"/>
    </location>
</feature>
<keyword evidence="2" id="KW-0813">Transport</keyword>
<keyword evidence="10" id="KW-1185">Reference proteome</keyword>
<feature type="transmembrane region" description="Helical" evidence="7">
    <location>
        <begin position="407"/>
        <end position="426"/>
    </location>
</feature>
<protein>
    <submittedName>
        <fullName evidence="9">MFS transporter</fullName>
    </submittedName>
</protein>
<dbReference type="Proteomes" id="UP000646749">
    <property type="component" value="Unassembled WGS sequence"/>
</dbReference>
<dbReference type="PRINTS" id="PR01036">
    <property type="entry name" value="TCRTETB"/>
</dbReference>
<proteinExistence type="predicted"/>
<dbReference type="InterPro" id="IPR011701">
    <property type="entry name" value="MFS"/>
</dbReference>
<comment type="caution">
    <text evidence="9">The sequence shown here is derived from an EMBL/GenBank/DDBJ whole genome shotgun (WGS) entry which is preliminary data.</text>
</comment>
<keyword evidence="5 7" id="KW-1133">Transmembrane helix</keyword>
<dbReference type="Gene3D" id="1.20.1250.20">
    <property type="entry name" value="MFS general substrate transporter like domains"/>
    <property type="match status" value="1"/>
</dbReference>
<dbReference type="PROSITE" id="PS50850">
    <property type="entry name" value="MFS"/>
    <property type="match status" value="1"/>
</dbReference>
<feature type="transmembrane region" description="Helical" evidence="7">
    <location>
        <begin position="233"/>
        <end position="250"/>
    </location>
</feature>
<evidence type="ECO:0000259" key="8">
    <source>
        <dbReference type="PROSITE" id="PS50850"/>
    </source>
</evidence>
<evidence type="ECO:0000256" key="1">
    <source>
        <dbReference type="ARBA" id="ARBA00004651"/>
    </source>
</evidence>
<dbReference type="Pfam" id="PF07690">
    <property type="entry name" value="MFS_1"/>
    <property type="match status" value="1"/>
</dbReference>
<dbReference type="NCBIfam" id="TIGR00711">
    <property type="entry name" value="efflux_EmrB"/>
    <property type="match status" value="1"/>
</dbReference>